<feature type="transmembrane region" description="Helical" evidence="8">
    <location>
        <begin position="88"/>
        <end position="107"/>
    </location>
</feature>
<keyword evidence="11" id="KW-1185">Reference proteome</keyword>
<dbReference type="InterPro" id="IPR017540">
    <property type="entry name" value="Exosortase-1"/>
</dbReference>
<dbReference type="EMBL" id="JAWXXV010000001">
    <property type="protein sequence ID" value="MDX5984731.1"/>
    <property type="molecule type" value="Genomic_DNA"/>
</dbReference>
<dbReference type="NCBIfam" id="TIGR02914">
    <property type="entry name" value="EpsI_fam"/>
    <property type="match status" value="1"/>
</dbReference>
<evidence type="ECO:0000313" key="10">
    <source>
        <dbReference type="EMBL" id="MDX5984731.1"/>
    </source>
</evidence>
<dbReference type="InterPro" id="IPR014263">
    <property type="entry name" value="Methanolan_biosynth_EpsI"/>
</dbReference>
<dbReference type="Pfam" id="PF09721">
    <property type="entry name" value="Exosortase_EpsH"/>
    <property type="match status" value="1"/>
</dbReference>
<gene>
    <name evidence="10" type="primary">xrtA</name>
    <name evidence="10" type="ORF">SIL82_10690</name>
</gene>
<evidence type="ECO:0000256" key="1">
    <source>
        <dbReference type="ARBA" id="ARBA00004651"/>
    </source>
</evidence>
<dbReference type="InterPro" id="IPR026392">
    <property type="entry name" value="Exo/Archaeosortase_dom"/>
</dbReference>
<keyword evidence="6 8" id="KW-1133">Transmembrane helix</keyword>
<dbReference type="Proteomes" id="UP001279660">
    <property type="component" value="Unassembled WGS sequence"/>
</dbReference>
<name>A0ABU4PKP2_9SPHN</name>
<sequence>MTLPLGMRVQPGLLAGDGHAAPGQVWRRQTVLLGIASVAILLLFGSDVRALATLWWTSTTFGHCLFIAPVVAWLVWQRRAGLAELTPVAWAPGLALVAIGGFGWLLGDAGGVALARHLGIVLMLQGAVVTLLGPNVARALLFPLGYALFLVPFGEGLEGPLQTATVALTMPLLHLFGVPAEVDGVLITIPNGYFEVAEACSGAKFVIAMIAYGVLVANVCFVSWRRRAVFMVVALVVPVLANGVRAFGTIYAAYLTSVERATGFDHIVYGWLFFAVVMAAVLALGWRWFDRAPDAPLFDPAALQTVPRYRLDAPLAAVLVLALAALFPAWSAAIAGRAQTLPERIALPEVPGWHRVALSARVPWAPNYPGADHFLLGRYGNAKGDQVDLAIAVYGSQHEGKEVVAFGVGALREDDVWVRVGDLPDLAGGSAMRITAPGPVERQVVTWYRVGDTLTYKGPVVKLETLKAKMLGGPQRAVAVHVSAEAVPGHDPRLAMAAFVAALGPIERLADRSAGMIN</sequence>
<reference evidence="10 11" key="1">
    <citation type="submission" date="2023-11" db="EMBL/GenBank/DDBJ databases">
        <title>MicrobeMod: A computational toolkit for identifying prokaryotic methylation and restriction-modification with nanopore sequencing.</title>
        <authorList>
            <person name="Crits-Christoph A."/>
            <person name="Kang S.C."/>
            <person name="Lee H."/>
            <person name="Ostrov N."/>
        </authorList>
    </citation>
    <scope>NUCLEOTIDE SEQUENCE [LARGE SCALE GENOMIC DNA]</scope>
    <source>
        <strain evidence="10 11">ATCC 14820</strain>
    </source>
</reference>
<dbReference type="Pfam" id="PF11984">
    <property type="entry name" value="DUF3485"/>
    <property type="match status" value="1"/>
</dbReference>
<accession>A0ABU4PKP2</accession>
<comment type="subcellular location">
    <subcellularLocation>
        <location evidence="1">Cell membrane</location>
        <topology evidence="1">Multi-pass membrane protein</topology>
    </subcellularLocation>
</comment>
<keyword evidence="3" id="KW-0645">Protease</keyword>
<evidence type="ECO:0000259" key="9">
    <source>
        <dbReference type="Pfam" id="PF11984"/>
    </source>
</evidence>
<evidence type="ECO:0000313" key="11">
    <source>
        <dbReference type="Proteomes" id="UP001279660"/>
    </source>
</evidence>
<protein>
    <submittedName>
        <fullName evidence="10">Exosortase A</fullName>
        <ecNumber evidence="10">3.4.22.-</ecNumber>
    </submittedName>
</protein>
<evidence type="ECO:0000256" key="4">
    <source>
        <dbReference type="ARBA" id="ARBA00022692"/>
    </source>
</evidence>
<evidence type="ECO:0000256" key="6">
    <source>
        <dbReference type="ARBA" id="ARBA00022989"/>
    </source>
</evidence>
<feature type="transmembrane region" description="Helical" evidence="8">
    <location>
        <begin position="205"/>
        <end position="224"/>
    </location>
</feature>
<feature type="transmembrane region" description="Helical" evidence="8">
    <location>
        <begin position="54"/>
        <end position="76"/>
    </location>
</feature>
<organism evidence="10 11">
    <name type="scientific">Sphingomonas echinoides</name>
    <dbReference type="NCBI Taxonomy" id="59803"/>
    <lineage>
        <taxon>Bacteria</taxon>
        <taxon>Pseudomonadati</taxon>
        <taxon>Pseudomonadota</taxon>
        <taxon>Alphaproteobacteria</taxon>
        <taxon>Sphingomonadales</taxon>
        <taxon>Sphingomonadaceae</taxon>
        <taxon>Sphingomonas</taxon>
    </lineage>
</organism>
<dbReference type="NCBIfam" id="TIGR02602">
    <property type="entry name" value="8TM_EpsH"/>
    <property type="match status" value="1"/>
</dbReference>
<keyword evidence="2" id="KW-1003">Cell membrane</keyword>
<feature type="transmembrane region" description="Helical" evidence="8">
    <location>
        <begin position="267"/>
        <end position="289"/>
    </location>
</feature>
<feature type="domain" description="Methanolan biosynthesis EpsI" evidence="9">
    <location>
        <begin position="319"/>
        <end position="505"/>
    </location>
</feature>
<proteinExistence type="predicted"/>
<keyword evidence="5 10" id="KW-0378">Hydrolase</keyword>
<keyword evidence="7 8" id="KW-0472">Membrane</keyword>
<comment type="caution">
    <text evidence="10">The sequence shown here is derived from an EMBL/GenBank/DDBJ whole genome shotgun (WGS) entry which is preliminary data.</text>
</comment>
<evidence type="ECO:0000256" key="2">
    <source>
        <dbReference type="ARBA" id="ARBA00022475"/>
    </source>
</evidence>
<dbReference type="InterPro" id="IPR019127">
    <property type="entry name" value="Exosortase"/>
</dbReference>
<feature type="transmembrane region" description="Helical" evidence="8">
    <location>
        <begin position="230"/>
        <end position="255"/>
    </location>
</feature>
<feature type="transmembrane region" description="Helical" evidence="8">
    <location>
        <begin position="30"/>
        <end position="48"/>
    </location>
</feature>
<dbReference type="InterPro" id="IPR013426">
    <property type="entry name" value="EpsH-like"/>
</dbReference>
<keyword evidence="4 8" id="KW-0812">Transmembrane</keyword>
<feature type="transmembrane region" description="Helical" evidence="8">
    <location>
        <begin position="113"/>
        <end position="132"/>
    </location>
</feature>
<evidence type="ECO:0000256" key="8">
    <source>
        <dbReference type="SAM" id="Phobius"/>
    </source>
</evidence>
<dbReference type="NCBIfam" id="TIGR04178">
    <property type="entry name" value="exo_archaeo"/>
    <property type="match status" value="1"/>
</dbReference>
<dbReference type="NCBIfam" id="TIGR03109">
    <property type="entry name" value="exosort_XrtA"/>
    <property type="match status" value="1"/>
</dbReference>
<dbReference type="EC" id="3.4.22.-" evidence="10"/>
<evidence type="ECO:0000256" key="5">
    <source>
        <dbReference type="ARBA" id="ARBA00022801"/>
    </source>
</evidence>
<dbReference type="GO" id="GO:0016787">
    <property type="term" value="F:hydrolase activity"/>
    <property type="evidence" value="ECO:0007669"/>
    <property type="project" value="UniProtKB-KW"/>
</dbReference>
<evidence type="ECO:0000256" key="3">
    <source>
        <dbReference type="ARBA" id="ARBA00022670"/>
    </source>
</evidence>
<feature type="transmembrane region" description="Helical" evidence="8">
    <location>
        <begin position="315"/>
        <end position="335"/>
    </location>
</feature>
<evidence type="ECO:0000256" key="7">
    <source>
        <dbReference type="ARBA" id="ARBA00023136"/>
    </source>
</evidence>